<sequence length="37" mass="4244">MFNIAELFTLYLLSISPTILMRGLAPCTMHSIQYILK</sequence>
<protein>
    <submittedName>
        <fullName evidence="1">Uncharacterized protein</fullName>
    </submittedName>
</protein>
<reference evidence="1" key="2">
    <citation type="journal article" date="2015" name="Fish Shellfish Immunol.">
        <title>Early steps in the European eel (Anguilla anguilla)-Vibrio vulnificus interaction in the gills: Role of the RtxA13 toxin.</title>
        <authorList>
            <person name="Callol A."/>
            <person name="Pajuelo D."/>
            <person name="Ebbesson L."/>
            <person name="Teles M."/>
            <person name="MacKenzie S."/>
            <person name="Amaro C."/>
        </authorList>
    </citation>
    <scope>NUCLEOTIDE SEQUENCE</scope>
</reference>
<reference evidence="1" key="1">
    <citation type="submission" date="2014-11" db="EMBL/GenBank/DDBJ databases">
        <authorList>
            <person name="Amaro Gonzalez C."/>
        </authorList>
    </citation>
    <scope>NUCLEOTIDE SEQUENCE</scope>
</reference>
<organism evidence="1">
    <name type="scientific">Anguilla anguilla</name>
    <name type="common">European freshwater eel</name>
    <name type="synonym">Muraena anguilla</name>
    <dbReference type="NCBI Taxonomy" id="7936"/>
    <lineage>
        <taxon>Eukaryota</taxon>
        <taxon>Metazoa</taxon>
        <taxon>Chordata</taxon>
        <taxon>Craniata</taxon>
        <taxon>Vertebrata</taxon>
        <taxon>Euteleostomi</taxon>
        <taxon>Actinopterygii</taxon>
        <taxon>Neopterygii</taxon>
        <taxon>Teleostei</taxon>
        <taxon>Anguilliformes</taxon>
        <taxon>Anguillidae</taxon>
        <taxon>Anguilla</taxon>
    </lineage>
</organism>
<proteinExistence type="predicted"/>
<dbReference type="AlphaFoldDB" id="A0A0E9UP49"/>
<dbReference type="EMBL" id="GBXM01040928">
    <property type="protein sequence ID" value="JAH67649.1"/>
    <property type="molecule type" value="Transcribed_RNA"/>
</dbReference>
<name>A0A0E9UP49_ANGAN</name>
<evidence type="ECO:0000313" key="1">
    <source>
        <dbReference type="EMBL" id="JAH67649.1"/>
    </source>
</evidence>
<accession>A0A0E9UP49</accession>